<dbReference type="GO" id="GO:0005737">
    <property type="term" value="C:cytoplasm"/>
    <property type="evidence" value="ECO:0007669"/>
    <property type="project" value="TreeGrafter"/>
</dbReference>
<organism evidence="2 3">
    <name type="scientific">Scleroderma citrinum Foug A</name>
    <dbReference type="NCBI Taxonomy" id="1036808"/>
    <lineage>
        <taxon>Eukaryota</taxon>
        <taxon>Fungi</taxon>
        <taxon>Dikarya</taxon>
        <taxon>Basidiomycota</taxon>
        <taxon>Agaricomycotina</taxon>
        <taxon>Agaricomycetes</taxon>
        <taxon>Agaricomycetidae</taxon>
        <taxon>Boletales</taxon>
        <taxon>Sclerodermatineae</taxon>
        <taxon>Sclerodermataceae</taxon>
        <taxon>Scleroderma</taxon>
    </lineage>
</organism>
<dbReference type="InterPro" id="IPR006076">
    <property type="entry name" value="FAD-dep_OxRdtase"/>
</dbReference>
<dbReference type="HOGENOM" id="CLU_022730_2_1_1"/>
<reference evidence="2 3" key="1">
    <citation type="submission" date="2014-04" db="EMBL/GenBank/DDBJ databases">
        <authorList>
            <consortium name="DOE Joint Genome Institute"/>
            <person name="Kuo A."/>
            <person name="Kohler A."/>
            <person name="Nagy L.G."/>
            <person name="Floudas D."/>
            <person name="Copeland A."/>
            <person name="Barry K.W."/>
            <person name="Cichocki N."/>
            <person name="Veneault-Fourrey C."/>
            <person name="LaButti K."/>
            <person name="Lindquist E.A."/>
            <person name="Lipzen A."/>
            <person name="Lundell T."/>
            <person name="Morin E."/>
            <person name="Murat C."/>
            <person name="Sun H."/>
            <person name="Tunlid A."/>
            <person name="Henrissat B."/>
            <person name="Grigoriev I.V."/>
            <person name="Hibbett D.S."/>
            <person name="Martin F."/>
            <person name="Nordberg H.P."/>
            <person name="Cantor M.N."/>
            <person name="Hua S.X."/>
        </authorList>
    </citation>
    <scope>NUCLEOTIDE SEQUENCE [LARGE SCALE GENOMIC DNA]</scope>
    <source>
        <strain evidence="2 3">Foug A</strain>
    </source>
</reference>
<evidence type="ECO:0000259" key="1">
    <source>
        <dbReference type="Pfam" id="PF01266"/>
    </source>
</evidence>
<reference evidence="3" key="2">
    <citation type="submission" date="2015-01" db="EMBL/GenBank/DDBJ databases">
        <title>Evolutionary Origins and Diversification of the Mycorrhizal Mutualists.</title>
        <authorList>
            <consortium name="DOE Joint Genome Institute"/>
            <consortium name="Mycorrhizal Genomics Consortium"/>
            <person name="Kohler A."/>
            <person name="Kuo A."/>
            <person name="Nagy L.G."/>
            <person name="Floudas D."/>
            <person name="Copeland A."/>
            <person name="Barry K.W."/>
            <person name="Cichocki N."/>
            <person name="Veneault-Fourrey C."/>
            <person name="LaButti K."/>
            <person name="Lindquist E.A."/>
            <person name="Lipzen A."/>
            <person name="Lundell T."/>
            <person name="Morin E."/>
            <person name="Murat C."/>
            <person name="Riley R."/>
            <person name="Ohm R."/>
            <person name="Sun H."/>
            <person name="Tunlid A."/>
            <person name="Henrissat B."/>
            <person name="Grigoriev I.V."/>
            <person name="Hibbett D.S."/>
            <person name="Martin F."/>
        </authorList>
    </citation>
    <scope>NUCLEOTIDE SEQUENCE [LARGE SCALE GENOMIC DNA]</scope>
    <source>
        <strain evidence="3">Foug A</strain>
    </source>
</reference>
<dbReference type="OrthoDB" id="429143at2759"/>
<evidence type="ECO:0000313" key="2">
    <source>
        <dbReference type="EMBL" id="KIM64279.1"/>
    </source>
</evidence>
<evidence type="ECO:0000313" key="3">
    <source>
        <dbReference type="Proteomes" id="UP000053989"/>
    </source>
</evidence>
<dbReference type="SUPFAM" id="SSF51905">
    <property type="entry name" value="FAD/NAD(P)-binding domain"/>
    <property type="match status" value="1"/>
</dbReference>
<gene>
    <name evidence="2" type="ORF">SCLCIDRAFT_1213376</name>
</gene>
<sequence>MGNAISLVRLALADFINTFQQYYVVRERLDLSPGLPVDNPSRSFWMYPPSPIAKHCSELPDYADVVVIGSGITGTSVVRRLLEGCKEAGAVESVRVVMLEARDACSGATGRNGGHISPPLYHDWASLQSQYGNAAAEKMIKFRLAHLHEFRKVAEEEGILEACQWREVDIVDAYYEKGEFDGAKVKLRKYQQDLPFEASHHRVYEAPQAREIFHLADDVVGCIVGGAGAIHPYNFVTGIIANLLARYPASFFLCTNTPCTSITGPTTATPYYTVATPKGNVLTPHVIHATNGWCSHLLEPMRTKIIPIRAMMTTQRAGQSFPPTTASRSYVFNTTAAGYDYLTRLPNGERELMLGAAYSQKMGYDSVGNTDDSAYDKHVGAHLGGALPRYFGEENWGVEAQPAGDDAGVVWAQGRVKATWSGILGISVDWMPWVGRLSTKISARSLPPVSSSPRLRDAVHFGSCPGEWIAAGYTGEGMVHAWLSGKALAEMILGGENERALSEWFPEVMQVTHSRWKRARPENL</sequence>
<dbReference type="Proteomes" id="UP000053989">
    <property type="component" value="Unassembled WGS sequence"/>
</dbReference>
<dbReference type="AlphaFoldDB" id="A0A0C3E769"/>
<dbReference type="STRING" id="1036808.A0A0C3E769"/>
<dbReference type="EMBL" id="KN822029">
    <property type="protein sequence ID" value="KIM64279.1"/>
    <property type="molecule type" value="Genomic_DNA"/>
</dbReference>
<dbReference type="InParanoid" id="A0A0C3E769"/>
<name>A0A0C3E769_9AGAM</name>
<dbReference type="Gene3D" id="3.30.9.10">
    <property type="entry name" value="D-Amino Acid Oxidase, subunit A, domain 2"/>
    <property type="match status" value="1"/>
</dbReference>
<accession>A0A0C3E769</accession>
<protein>
    <recommendedName>
        <fullName evidence="1">FAD dependent oxidoreductase domain-containing protein</fullName>
    </recommendedName>
</protein>
<dbReference type="InterPro" id="IPR036188">
    <property type="entry name" value="FAD/NAD-bd_sf"/>
</dbReference>
<dbReference type="Pfam" id="PF01266">
    <property type="entry name" value="DAO"/>
    <property type="match status" value="1"/>
</dbReference>
<feature type="domain" description="FAD dependent oxidoreductase" evidence="1">
    <location>
        <begin position="64"/>
        <end position="491"/>
    </location>
</feature>
<keyword evidence="3" id="KW-1185">Reference proteome</keyword>
<dbReference type="PANTHER" id="PTHR13847:SF213">
    <property type="entry name" value="DEPENDENT OXIDOREDUCTASE, PUTATIVE-RELATED"/>
    <property type="match status" value="1"/>
</dbReference>
<proteinExistence type="predicted"/>
<dbReference type="Gene3D" id="3.50.50.60">
    <property type="entry name" value="FAD/NAD(P)-binding domain"/>
    <property type="match status" value="1"/>
</dbReference>
<dbReference type="PANTHER" id="PTHR13847">
    <property type="entry name" value="SARCOSINE DEHYDROGENASE-RELATED"/>
    <property type="match status" value="1"/>
</dbReference>